<keyword evidence="9" id="KW-0460">Magnesium</keyword>
<keyword evidence="6 9" id="KW-0464">Manganese</keyword>
<feature type="binding site" evidence="9">
    <location>
        <position position="122"/>
    </location>
    <ligand>
        <name>1-deoxy-D-xylulose 5-phosphate</name>
        <dbReference type="ChEBI" id="CHEBI:57792"/>
    </ligand>
</feature>
<feature type="binding site" evidence="9">
    <location>
        <position position="121"/>
    </location>
    <ligand>
        <name>NADPH</name>
        <dbReference type="ChEBI" id="CHEBI:57783"/>
    </ligand>
</feature>
<evidence type="ECO:0000256" key="1">
    <source>
        <dbReference type="ARBA" id="ARBA00005094"/>
    </source>
</evidence>
<evidence type="ECO:0000313" key="13">
    <source>
        <dbReference type="EMBL" id="QNP42587.1"/>
    </source>
</evidence>
<dbReference type="Pfam" id="PF13288">
    <property type="entry name" value="DXPR_C"/>
    <property type="match status" value="1"/>
</dbReference>
<feature type="binding site" evidence="9">
    <location>
        <position position="147"/>
    </location>
    <ligand>
        <name>Mn(2+)</name>
        <dbReference type="ChEBI" id="CHEBI:29035"/>
    </ligand>
</feature>
<dbReference type="Gene3D" id="1.10.1740.10">
    <property type="match status" value="1"/>
</dbReference>
<feature type="binding site" evidence="9">
    <location>
        <position position="10"/>
    </location>
    <ligand>
        <name>NADPH</name>
        <dbReference type="ChEBI" id="CHEBI:57783"/>
    </ligand>
</feature>
<evidence type="ECO:0000256" key="9">
    <source>
        <dbReference type="HAMAP-Rule" id="MF_00183"/>
    </source>
</evidence>
<dbReference type="PANTHER" id="PTHR30525">
    <property type="entry name" value="1-DEOXY-D-XYLULOSE 5-PHOSPHATE REDUCTOISOMERASE"/>
    <property type="match status" value="1"/>
</dbReference>
<sequence>MRKVSILGATGSIGKSTLDLIERSSEEFEVVALTAAVNAEALADAARRTNAKLAVIADESRLYVLRDALKGTSCQAAAGVEALVDAATGDADLVMAAIVGCAGLAPTMAAVEAGKTVALANKEALVTAGDLMTEAAKASGSTLLPVDSEHNAIFQSLAGSRSEDVSRIILTASGGPFRTATSDAIDAATPAQAVAHPNWSMGAKISVDSATLMNKGLELIEAHYLFGLPSERIDILIHPQSVIHSLVEYIDGSVLAQLGSPDMRIPIAYALAYPARMPTPAQKLDLASIARLDFEEPDTTRFPALRLAREALEEGGSAPAVLNAANEVAVASFLGGEIAFPDISRLVETALEDNGRQAPQSIEDVYEIDREVRSGVMAMIKELCA</sequence>
<dbReference type="EMBL" id="CP060780">
    <property type="protein sequence ID" value="QNP42587.1"/>
    <property type="molecule type" value="Genomic_DNA"/>
</dbReference>
<dbReference type="PANTHER" id="PTHR30525:SF0">
    <property type="entry name" value="1-DEOXY-D-XYLULOSE 5-PHOSPHATE REDUCTOISOMERASE, CHLOROPLASTIC"/>
    <property type="match status" value="1"/>
</dbReference>
<evidence type="ECO:0000256" key="8">
    <source>
        <dbReference type="ARBA" id="ARBA00048543"/>
    </source>
</evidence>
<dbReference type="SUPFAM" id="SSF69055">
    <property type="entry name" value="1-deoxy-D-xylulose-5-phosphate reductoisomerase, C-terminal domain"/>
    <property type="match status" value="1"/>
</dbReference>
<dbReference type="SUPFAM" id="SSF51735">
    <property type="entry name" value="NAD(P)-binding Rossmann-fold domains"/>
    <property type="match status" value="1"/>
</dbReference>
<accession>A0ABX6SYC0</accession>
<comment type="catalytic activity">
    <reaction evidence="8">
        <text>2-C-methyl-D-erythritol 4-phosphate + NADP(+) = 1-deoxy-D-xylulose 5-phosphate + NADPH + H(+)</text>
        <dbReference type="Rhea" id="RHEA:13717"/>
        <dbReference type="ChEBI" id="CHEBI:15378"/>
        <dbReference type="ChEBI" id="CHEBI:57783"/>
        <dbReference type="ChEBI" id="CHEBI:57792"/>
        <dbReference type="ChEBI" id="CHEBI:58262"/>
        <dbReference type="ChEBI" id="CHEBI:58349"/>
        <dbReference type="EC" id="1.1.1.267"/>
    </reaction>
    <physiologicalReaction direction="right-to-left" evidence="8">
        <dbReference type="Rhea" id="RHEA:13719"/>
    </physiologicalReaction>
</comment>
<dbReference type="InterPro" id="IPR013644">
    <property type="entry name" value="DXP_reductoisomerase_C"/>
</dbReference>
<feature type="binding site" evidence="9">
    <location>
        <position position="215"/>
    </location>
    <ligand>
        <name>1-deoxy-D-xylulose 5-phosphate</name>
        <dbReference type="ChEBI" id="CHEBI:57792"/>
    </ligand>
</feature>
<feature type="binding site" evidence="9">
    <location>
        <position position="196"/>
    </location>
    <ligand>
        <name>1-deoxy-D-xylulose 5-phosphate</name>
        <dbReference type="ChEBI" id="CHEBI:57792"/>
    </ligand>
</feature>
<feature type="binding site" evidence="9">
    <location>
        <position position="148"/>
    </location>
    <ligand>
        <name>1-deoxy-D-xylulose 5-phosphate</name>
        <dbReference type="ChEBI" id="CHEBI:57792"/>
    </ligand>
</feature>
<comment type="pathway">
    <text evidence="1 9">Isoprenoid biosynthesis; isopentenyl diphosphate biosynthesis via DXP pathway; isopentenyl diphosphate from 1-deoxy-D-xylulose 5-phosphate: step 1/6.</text>
</comment>
<keyword evidence="4 9" id="KW-0521">NADP</keyword>
<comment type="function">
    <text evidence="9">Catalyzes the NADPH-dependent rearrangement and reduction of 1-deoxy-D-xylulose-5-phosphate (DXP) to 2-C-methyl-D-erythritol 4-phosphate (MEP).</text>
</comment>
<evidence type="ECO:0000259" key="11">
    <source>
        <dbReference type="Pfam" id="PF08436"/>
    </source>
</evidence>
<protein>
    <recommendedName>
        <fullName evidence="9">1-deoxy-D-xylulose 5-phosphate reductoisomerase</fullName>
        <shortName evidence="9">DXP reductoisomerase</shortName>
        <ecNumber evidence="9">1.1.1.267</ecNumber>
    </recommendedName>
    <alternativeName>
        <fullName evidence="9">1-deoxyxylulose-5-phosphate reductoisomerase</fullName>
    </alternativeName>
    <alternativeName>
        <fullName evidence="9">2-C-methyl-D-erythritol 4-phosphate synthase</fullName>
    </alternativeName>
</protein>
<feature type="binding site" evidence="9">
    <location>
        <position position="218"/>
    </location>
    <ligand>
        <name>Mn(2+)</name>
        <dbReference type="ChEBI" id="CHEBI:29035"/>
    </ligand>
</feature>
<feature type="binding site" evidence="9">
    <location>
        <position position="36"/>
    </location>
    <ligand>
        <name>NADPH</name>
        <dbReference type="ChEBI" id="CHEBI:57783"/>
    </ligand>
</feature>
<feature type="binding site" evidence="9">
    <location>
        <position position="11"/>
    </location>
    <ligand>
        <name>NADPH</name>
        <dbReference type="ChEBI" id="CHEBI:57783"/>
    </ligand>
</feature>
<dbReference type="NCBIfam" id="TIGR00243">
    <property type="entry name" value="Dxr"/>
    <property type="match status" value="1"/>
</dbReference>
<dbReference type="PIRSF" id="PIRSF006205">
    <property type="entry name" value="Dxp_reductismrs"/>
    <property type="match status" value="1"/>
</dbReference>
<dbReference type="GO" id="GO:0030604">
    <property type="term" value="F:1-deoxy-D-xylulose-5-phosphate reductoisomerase activity"/>
    <property type="evidence" value="ECO:0007669"/>
    <property type="project" value="UniProtKB-EC"/>
</dbReference>
<feature type="binding site" evidence="9">
    <location>
        <position position="218"/>
    </location>
    <ligand>
        <name>1-deoxy-D-xylulose 5-phosphate</name>
        <dbReference type="ChEBI" id="CHEBI:57792"/>
    </ligand>
</feature>
<evidence type="ECO:0000259" key="12">
    <source>
        <dbReference type="Pfam" id="PF13288"/>
    </source>
</evidence>
<dbReference type="InterPro" id="IPR036169">
    <property type="entry name" value="DXPR_C_sf"/>
</dbReference>
<feature type="binding site" evidence="9">
    <location>
        <position position="209"/>
    </location>
    <ligand>
        <name>1-deoxy-D-xylulose 5-phosphate</name>
        <dbReference type="ChEBI" id="CHEBI:57792"/>
    </ligand>
</feature>
<evidence type="ECO:0000313" key="14">
    <source>
        <dbReference type="Proteomes" id="UP000516134"/>
    </source>
</evidence>
<feature type="domain" description="DXP reductoisomerase C-terminal" evidence="12">
    <location>
        <begin position="258"/>
        <end position="374"/>
    </location>
</feature>
<dbReference type="Pfam" id="PF02670">
    <property type="entry name" value="DXP_reductoisom"/>
    <property type="match status" value="1"/>
</dbReference>
<dbReference type="Gene3D" id="3.40.50.720">
    <property type="entry name" value="NAD(P)-binding Rossmann-like Domain"/>
    <property type="match status" value="1"/>
</dbReference>
<gene>
    <name evidence="9" type="primary">dxr</name>
    <name evidence="13" type="ORF">H9L15_10350</name>
</gene>
<reference evidence="13 14" key="1">
    <citation type="submission" date="2020-08" db="EMBL/GenBank/DDBJ databases">
        <title>Genome sequence of Sphingomonas daechungensis KACC 18115T.</title>
        <authorList>
            <person name="Hyun D.-W."/>
            <person name="Bae J.-W."/>
        </authorList>
    </citation>
    <scope>NUCLEOTIDE SEQUENCE [LARGE SCALE GENOMIC DNA]</scope>
    <source>
        <strain evidence="13 14">KACC 18115</strain>
    </source>
</reference>
<dbReference type="Pfam" id="PF08436">
    <property type="entry name" value="DXP_redisom_C"/>
    <property type="match status" value="1"/>
</dbReference>
<dbReference type="InterPro" id="IPR026877">
    <property type="entry name" value="DXPR_C"/>
</dbReference>
<keyword evidence="5 9" id="KW-0560">Oxidoreductase</keyword>
<dbReference type="EC" id="1.1.1.267" evidence="9"/>
<feature type="binding site" evidence="9">
    <location>
        <position position="173"/>
    </location>
    <ligand>
        <name>1-deoxy-D-xylulose 5-phosphate</name>
        <dbReference type="ChEBI" id="CHEBI:57792"/>
    </ligand>
</feature>
<dbReference type="RefSeq" id="WP_187714019.1">
    <property type="nucleotide sequence ID" value="NZ_BAABJC010000001.1"/>
</dbReference>
<evidence type="ECO:0000256" key="6">
    <source>
        <dbReference type="ARBA" id="ARBA00023211"/>
    </source>
</evidence>
<dbReference type="Proteomes" id="UP000516134">
    <property type="component" value="Chromosome"/>
</dbReference>
<keyword evidence="7 9" id="KW-0414">Isoprene biosynthesis</keyword>
<dbReference type="InterPro" id="IPR003821">
    <property type="entry name" value="DXP_reductoisomerase"/>
</dbReference>
<comment type="caution">
    <text evidence="9">Lacks conserved residue(s) required for the propagation of feature annotation.</text>
</comment>
<organism evidence="13 14">
    <name type="scientific">Sphingomonas daechungensis</name>
    <dbReference type="NCBI Taxonomy" id="1176646"/>
    <lineage>
        <taxon>Bacteria</taxon>
        <taxon>Pseudomonadati</taxon>
        <taxon>Pseudomonadota</taxon>
        <taxon>Alphaproteobacteria</taxon>
        <taxon>Sphingomonadales</taxon>
        <taxon>Sphingomonadaceae</taxon>
        <taxon>Sphingomonas</taxon>
    </lineage>
</organism>
<dbReference type="SUPFAM" id="SSF55347">
    <property type="entry name" value="Glyceraldehyde-3-phosphate dehydrogenase-like, C-terminal domain"/>
    <property type="match status" value="1"/>
</dbReference>
<feature type="binding site" evidence="9">
    <location>
        <position position="149"/>
    </location>
    <ligand>
        <name>Mn(2+)</name>
        <dbReference type="ChEBI" id="CHEBI:29035"/>
    </ligand>
</feature>
<keyword evidence="3 9" id="KW-0479">Metal-binding</keyword>
<dbReference type="HAMAP" id="MF_00183">
    <property type="entry name" value="DXP_reductoisom"/>
    <property type="match status" value="1"/>
</dbReference>
<evidence type="ECO:0000256" key="4">
    <source>
        <dbReference type="ARBA" id="ARBA00022857"/>
    </source>
</evidence>
<evidence type="ECO:0000256" key="5">
    <source>
        <dbReference type="ARBA" id="ARBA00023002"/>
    </source>
</evidence>
<feature type="binding site" evidence="9">
    <location>
        <position position="38"/>
    </location>
    <ligand>
        <name>NADPH</name>
        <dbReference type="ChEBI" id="CHEBI:57783"/>
    </ligand>
</feature>
<dbReference type="NCBIfam" id="NF009114">
    <property type="entry name" value="PRK12464.1"/>
    <property type="match status" value="1"/>
</dbReference>
<feature type="binding site" evidence="9">
    <location>
        <position position="149"/>
    </location>
    <ligand>
        <name>1-deoxy-D-xylulose 5-phosphate</name>
        <dbReference type="ChEBI" id="CHEBI:57792"/>
    </ligand>
</feature>
<feature type="binding site" evidence="9">
    <location>
        <position position="202"/>
    </location>
    <ligand>
        <name>NADPH</name>
        <dbReference type="ChEBI" id="CHEBI:57783"/>
    </ligand>
</feature>
<proteinExistence type="inferred from homology"/>
<feature type="binding site" evidence="9">
    <location>
        <position position="123"/>
    </location>
    <ligand>
        <name>NADPH</name>
        <dbReference type="ChEBI" id="CHEBI:57783"/>
    </ligand>
</feature>
<keyword evidence="14" id="KW-1185">Reference proteome</keyword>
<feature type="binding site" evidence="9">
    <location>
        <position position="214"/>
    </location>
    <ligand>
        <name>1-deoxy-D-xylulose 5-phosphate</name>
        <dbReference type="ChEBI" id="CHEBI:57792"/>
    </ligand>
</feature>
<comment type="similarity">
    <text evidence="2 9">Belongs to the DXR family.</text>
</comment>
<feature type="domain" description="1-deoxy-D-xylulose 5-phosphate reductoisomerase N-terminal" evidence="10">
    <location>
        <begin position="4"/>
        <end position="129"/>
    </location>
</feature>
<evidence type="ECO:0000256" key="2">
    <source>
        <dbReference type="ARBA" id="ARBA00006825"/>
    </source>
</evidence>
<evidence type="ECO:0000256" key="7">
    <source>
        <dbReference type="ARBA" id="ARBA00023229"/>
    </source>
</evidence>
<dbReference type="InterPro" id="IPR036291">
    <property type="entry name" value="NAD(P)-bd_dom_sf"/>
</dbReference>
<evidence type="ECO:0000259" key="10">
    <source>
        <dbReference type="Pfam" id="PF02670"/>
    </source>
</evidence>
<feature type="binding site" evidence="9">
    <location>
        <position position="13"/>
    </location>
    <ligand>
        <name>NADPH</name>
        <dbReference type="ChEBI" id="CHEBI:57783"/>
    </ligand>
</feature>
<name>A0ABX6SYC0_9SPHN</name>
<feature type="domain" description="1-deoxy-D-xylulose 5-phosphate reductoisomerase C-terminal" evidence="11">
    <location>
        <begin position="143"/>
        <end position="226"/>
    </location>
</feature>
<evidence type="ECO:0000256" key="3">
    <source>
        <dbReference type="ARBA" id="ARBA00022723"/>
    </source>
</evidence>
<comment type="cofactor">
    <cofactor evidence="9">
        <name>Mg(2+)</name>
        <dbReference type="ChEBI" id="CHEBI:18420"/>
    </cofactor>
    <cofactor evidence="9">
        <name>Mn(2+)</name>
        <dbReference type="ChEBI" id="CHEBI:29035"/>
    </cofactor>
</comment>
<dbReference type="InterPro" id="IPR013512">
    <property type="entry name" value="DXP_reductoisomerase_N"/>
</dbReference>
<feature type="binding site" evidence="9">
    <location>
        <position position="12"/>
    </location>
    <ligand>
        <name>NADPH</name>
        <dbReference type="ChEBI" id="CHEBI:57783"/>
    </ligand>
</feature>